<protein>
    <submittedName>
        <fullName evidence="3">Uncharacterized protein</fullName>
    </submittedName>
</protein>
<feature type="transmembrane region" description="Helical" evidence="2">
    <location>
        <begin position="52"/>
        <end position="77"/>
    </location>
</feature>
<sequence length="158" mass="16808">MQPSGGSVEHSRLSEQLTRRKPPAPVGVETEAKVDQDVQDGAEVQVLPPVSIAALVVVIVIVVTTTATVTQVIVGFAHTHAPARDPLLVRVCINTAMRNPGPMNPPMRQQPTTTADGESVYPVGGGPAHLPRLYRPAKRPGPVEPIVPGHNNRPQPRV</sequence>
<feature type="region of interest" description="Disordered" evidence="1">
    <location>
        <begin position="1"/>
        <end position="34"/>
    </location>
</feature>
<feature type="region of interest" description="Disordered" evidence="1">
    <location>
        <begin position="100"/>
        <end position="158"/>
    </location>
</feature>
<feature type="compositionally biased region" description="Low complexity" evidence="1">
    <location>
        <begin position="100"/>
        <end position="111"/>
    </location>
</feature>
<evidence type="ECO:0000313" key="4">
    <source>
        <dbReference type="Proteomes" id="UP000268162"/>
    </source>
</evidence>
<reference evidence="4" key="1">
    <citation type="journal article" date="2018" name="Nat. Microbiol.">
        <title>Leveraging single-cell genomics to expand the fungal tree of life.</title>
        <authorList>
            <person name="Ahrendt S.R."/>
            <person name="Quandt C.A."/>
            <person name="Ciobanu D."/>
            <person name="Clum A."/>
            <person name="Salamov A."/>
            <person name="Andreopoulos B."/>
            <person name="Cheng J.F."/>
            <person name="Woyke T."/>
            <person name="Pelin A."/>
            <person name="Henrissat B."/>
            <person name="Reynolds N.K."/>
            <person name="Benny G.L."/>
            <person name="Smith M.E."/>
            <person name="James T.Y."/>
            <person name="Grigoriev I.V."/>
        </authorList>
    </citation>
    <scope>NUCLEOTIDE SEQUENCE [LARGE SCALE GENOMIC DNA]</scope>
    <source>
        <strain evidence="4">RSA 468</strain>
    </source>
</reference>
<accession>A0A4P9ZX77</accession>
<dbReference type="AlphaFoldDB" id="A0A4P9ZX77"/>
<keyword evidence="4" id="KW-1185">Reference proteome</keyword>
<evidence type="ECO:0000256" key="1">
    <source>
        <dbReference type="SAM" id="MobiDB-lite"/>
    </source>
</evidence>
<gene>
    <name evidence="3" type="ORF">BJ085DRAFT_29163</name>
</gene>
<proteinExistence type="predicted"/>
<dbReference type="EMBL" id="ML002382">
    <property type="protein sequence ID" value="RKP38295.1"/>
    <property type="molecule type" value="Genomic_DNA"/>
</dbReference>
<evidence type="ECO:0000313" key="3">
    <source>
        <dbReference type="EMBL" id="RKP38295.1"/>
    </source>
</evidence>
<organism evidence="3 4">
    <name type="scientific">Dimargaris cristalligena</name>
    <dbReference type="NCBI Taxonomy" id="215637"/>
    <lineage>
        <taxon>Eukaryota</taxon>
        <taxon>Fungi</taxon>
        <taxon>Fungi incertae sedis</taxon>
        <taxon>Zoopagomycota</taxon>
        <taxon>Kickxellomycotina</taxon>
        <taxon>Dimargaritomycetes</taxon>
        <taxon>Dimargaritales</taxon>
        <taxon>Dimargaritaceae</taxon>
        <taxon>Dimargaris</taxon>
    </lineage>
</organism>
<keyword evidence="2" id="KW-0812">Transmembrane</keyword>
<keyword evidence="2" id="KW-1133">Transmembrane helix</keyword>
<keyword evidence="2" id="KW-0472">Membrane</keyword>
<evidence type="ECO:0000256" key="2">
    <source>
        <dbReference type="SAM" id="Phobius"/>
    </source>
</evidence>
<dbReference type="Proteomes" id="UP000268162">
    <property type="component" value="Unassembled WGS sequence"/>
</dbReference>
<name>A0A4P9ZX77_9FUNG</name>